<accession>A0ABD1T2W4</accession>
<dbReference type="EMBL" id="JBFOLJ010000009">
    <property type="protein sequence ID" value="KAL2507008.1"/>
    <property type="molecule type" value="Genomic_DNA"/>
</dbReference>
<keyword evidence="3" id="KW-1185">Reference proteome</keyword>
<sequence>MICERDDDQSRPPEMHQMTSHTRGDLRPPEMHQMTSHARGDLRSLEMHQMTSHTQIRRSSDLRRDSVRMRSICSHRSDAAHGSPTTYYFCFPLTWWRVGTPAMVFFSDCCLDMNFQ</sequence>
<name>A0ABD1T2W4_9LAMI</name>
<proteinExistence type="predicted"/>
<dbReference type="AlphaFoldDB" id="A0ABD1T2W4"/>
<gene>
    <name evidence="2" type="ORF">Fot_30655</name>
</gene>
<dbReference type="Proteomes" id="UP001604277">
    <property type="component" value="Unassembled WGS sequence"/>
</dbReference>
<evidence type="ECO:0000313" key="2">
    <source>
        <dbReference type="EMBL" id="KAL2507008.1"/>
    </source>
</evidence>
<evidence type="ECO:0000256" key="1">
    <source>
        <dbReference type="SAM" id="MobiDB-lite"/>
    </source>
</evidence>
<feature type="region of interest" description="Disordered" evidence="1">
    <location>
        <begin position="1"/>
        <end position="63"/>
    </location>
</feature>
<organism evidence="2 3">
    <name type="scientific">Forsythia ovata</name>
    <dbReference type="NCBI Taxonomy" id="205694"/>
    <lineage>
        <taxon>Eukaryota</taxon>
        <taxon>Viridiplantae</taxon>
        <taxon>Streptophyta</taxon>
        <taxon>Embryophyta</taxon>
        <taxon>Tracheophyta</taxon>
        <taxon>Spermatophyta</taxon>
        <taxon>Magnoliopsida</taxon>
        <taxon>eudicotyledons</taxon>
        <taxon>Gunneridae</taxon>
        <taxon>Pentapetalae</taxon>
        <taxon>asterids</taxon>
        <taxon>lamiids</taxon>
        <taxon>Lamiales</taxon>
        <taxon>Oleaceae</taxon>
        <taxon>Forsythieae</taxon>
        <taxon>Forsythia</taxon>
    </lineage>
</organism>
<comment type="caution">
    <text evidence="2">The sequence shown here is derived from an EMBL/GenBank/DDBJ whole genome shotgun (WGS) entry which is preliminary data.</text>
</comment>
<reference evidence="3" key="1">
    <citation type="submission" date="2024-07" db="EMBL/GenBank/DDBJ databases">
        <title>Two chromosome-level genome assemblies of Korean endemic species Abeliophyllum distichum and Forsythia ovata (Oleaceae).</title>
        <authorList>
            <person name="Jang H."/>
        </authorList>
    </citation>
    <scope>NUCLEOTIDE SEQUENCE [LARGE SCALE GENOMIC DNA]</scope>
</reference>
<evidence type="ECO:0000313" key="3">
    <source>
        <dbReference type="Proteomes" id="UP001604277"/>
    </source>
</evidence>
<protein>
    <submittedName>
        <fullName evidence="2">Uncharacterized protein</fullName>
    </submittedName>
</protein>